<evidence type="ECO:0000313" key="2">
    <source>
        <dbReference type="EMBL" id="CAG5087529.1"/>
    </source>
</evidence>
<proteinExistence type="predicted"/>
<name>A0A8J2MEP2_COTCN</name>
<keyword evidence="1" id="KW-0812">Transmembrane</keyword>
<dbReference type="EMBL" id="CAJNRD030001119">
    <property type="protein sequence ID" value="CAG5087529.1"/>
    <property type="molecule type" value="Genomic_DNA"/>
</dbReference>
<organism evidence="2 3">
    <name type="scientific">Cotesia congregata</name>
    <name type="common">Parasitoid wasp</name>
    <name type="synonym">Apanteles congregatus</name>
    <dbReference type="NCBI Taxonomy" id="51543"/>
    <lineage>
        <taxon>Eukaryota</taxon>
        <taxon>Metazoa</taxon>
        <taxon>Ecdysozoa</taxon>
        <taxon>Arthropoda</taxon>
        <taxon>Hexapoda</taxon>
        <taxon>Insecta</taxon>
        <taxon>Pterygota</taxon>
        <taxon>Neoptera</taxon>
        <taxon>Endopterygota</taxon>
        <taxon>Hymenoptera</taxon>
        <taxon>Apocrita</taxon>
        <taxon>Ichneumonoidea</taxon>
        <taxon>Braconidae</taxon>
        <taxon>Microgastrinae</taxon>
        <taxon>Cotesia</taxon>
    </lineage>
</organism>
<gene>
    <name evidence="2" type="ORF">HICCMSTLAB_LOCUS4537</name>
</gene>
<keyword evidence="1" id="KW-0472">Membrane</keyword>
<dbReference type="Proteomes" id="UP000786811">
    <property type="component" value="Unassembled WGS sequence"/>
</dbReference>
<dbReference type="OrthoDB" id="551431at2759"/>
<comment type="caution">
    <text evidence="2">The sequence shown here is derived from an EMBL/GenBank/DDBJ whole genome shotgun (WGS) entry which is preliminary data.</text>
</comment>
<keyword evidence="3" id="KW-1185">Reference proteome</keyword>
<accession>A0A8J2MEP2</accession>
<evidence type="ECO:0000313" key="3">
    <source>
        <dbReference type="Proteomes" id="UP000786811"/>
    </source>
</evidence>
<sequence length="122" mass="14044">MPQADASRNGIVKNFPNRSKLFLVLRHDLISRVFPINHRRVFAGASRTSPGSNGIIRRRRPGLLLLTTWNSSSPGIFLYMLRIVCCMYNKHSWFGARSRRLLDNLRFFPQLNNNCSAKSIKL</sequence>
<feature type="transmembrane region" description="Helical" evidence="1">
    <location>
        <begin position="62"/>
        <end position="81"/>
    </location>
</feature>
<protein>
    <submittedName>
        <fullName evidence="2">Uncharacterized protein</fullName>
    </submittedName>
</protein>
<dbReference type="AlphaFoldDB" id="A0A8J2MEP2"/>
<reference evidence="2" key="1">
    <citation type="submission" date="2021-04" db="EMBL/GenBank/DDBJ databases">
        <authorList>
            <person name="Chebbi M.A.C M."/>
        </authorList>
    </citation>
    <scope>NUCLEOTIDE SEQUENCE</scope>
</reference>
<evidence type="ECO:0000256" key="1">
    <source>
        <dbReference type="SAM" id="Phobius"/>
    </source>
</evidence>
<keyword evidence="1" id="KW-1133">Transmembrane helix</keyword>